<dbReference type="PANTHER" id="PTHR45779:SF7">
    <property type="entry name" value="PEPTIDYLPROLYL ISOMERASE"/>
    <property type="match status" value="1"/>
</dbReference>
<dbReference type="EC" id="5.2.1.8" evidence="2 5"/>
<feature type="region of interest" description="Disordered" evidence="6">
    <location>
        <begin position="184"/>
        <end position="215"/>
    </location>
</feature>
<dbReference type="Pfam" id="PF00254">
    <property type="entry name" value="FKBP_C"/>
    <property type="match status" value="1"/>
</dbReference>
<keyword evidence="3 5" id="KW-0697">Rotamase</keyword>
<feature type="transmembrane region" description="Helical" evidence="7">
    <location>
        <begin position="164"/>
        <end position="183"/>
    </location>
</feature>
<proteinExistence type="predicted"/>
<dbReference type="OrthoDB" id="1902587at2759"/>
<evidence type="ECO:0000256" key="5">
    <source>
        <dbReference type="PROSITE-ProRule" id="PRU00277"/>
    </source>
</evidence>
<dbReference type="FunFam" id="3.10.50.40:FF:000006">
    <property type="entry name" value="Peptidyl-prolyl cis-trans isomerase"/>
    <property type="match status" value="1"/>
</dbReference>
<dbReference type="PROSITE" id="PS50059">
    <property type="entry name" value="FKBP_PPIASE"/>
    <property type="match status" value="1"/>
</dbReference>
<comment type="caution">
    <text evidence="10">The sequence shown here is derived from an EMBL/GenBank/DDBJ whole genome shotgun (WGS) entry which is preliminary data.</text>
</comment>
<evidence type="ECO:0000256" key="3">
    <source>
        <dbReference type="ARBA" id="ARBA00023110"/>
    </source>
</evidence>
<dbReference type="SUPFAM" id="SSF54534">
    <property type="entry name" value="FKBP-like"/>
    <property type="match status" value="1"/>
</dbReference>
<comment type="catalytic activity">
    <reaction evidence="1 5">
        <text>[protein]-peptidylproline (omega=180) = [protein]-peptidylproline (omega=0)</text>
        <dbReference type="Rhea" id="RHEA:16237"/>
        <dbReference type="Rhea" id="RHEA-COMP:10747"/>
        <dbReference type="Rhea" id="RHEA-COMP:10748"/>
        <dbReference type="ChEBI" id="CHEBI:83833"/>
        <dbReference type="ChEBI" id="CHEBI:83834"/>
        <dbReference type="EC" id="5.2.1.8"/>
    </reaction>
</comment>
<dbReference type="PANTHER" id="PTHR45779">
    <property type="entry name" value="PEPTIDYLPROLYL ISOMERASE"/>
    <property type="match status" value="1"/>
</dbReference>
<sequence length="215" mass="23778">MRSIRLFVFLIALCTLSVQALKEPPKDLQIGIKKRVPSEQCTKRSRDGDLLSMHYTGTLFGTDTKFDSSLDRNQPLEFTLGTGRVIKGWDLGLKNMCIGEKRRLTIPPHLGYGDQGAGGVIPGGATLVFDVELVDIKEGQHEFDFTEKATGFDPSQYIDFKSPLFITSIVVVLTLFAVAYSVSGTQDKSKTEKKDTPKEKSSEKEDASKEDAPKK</sequence>
<feature type="signal peptide" evidence="8">
    <location>
        <begin position="1"/>
        <end position="20"/>
    </location>
</feature>
<organism evidence="10 11">
    <name type="scientific">Apophysomyces ossiformis</name>
    <dbReference type="NCBI Taxonomy" id="679940"/>
    <lineage>
        <taxon>Eukaryota</taxon>
        <taxon>Fungi</taxon>
        <taxon>Fungi incertae sedis</taxon>
        <taxon>Mucoromycota</taxon>
        <taxon>Mucoromycotina</taxon>
        <taxon>Mucoromycetes</taxon>
        <taxon>Mucorales</taxon>
        <taxon>Mucorineae</taxon>
        <taxon>Mucoraceae</taxon>
        <taxon>Apophysomyces</taxon>
    </lineage>
</organism>
<evidence type="ECO:0000256" key="4">
    <source>
        <dbReference type="ARBA" id="ARBA00023235"/>
    </source>
</evidence>
<keyword evidence="11" id="KW-1185">Reference proteome</keyword>
<name>A0A8H7ERZ8_9FUNG</name>
<accession>A0A8H7ERZ8</accession>
<keyword evidence="7" id="KW-0472">Membrane</keyword>
<feature type="domain" description="PPIase FKBP-type" evidence="9">
    <location>
        <begin position="48"/>
        <end position="137"/>
    </location>
</feature>
<reference evidence="10" key="1">
    <citation type="submission" date="2020-01" db="EMBL/GenBank/DDBJ databases">
        <title>Genome Sequencing of Three Apophysomyces-Like Fungal Strains Confirms a Novel Fungal Genus in the Mucoromycota with divergent Burkholderia-like Endosymbiotic Bacteria.</title>
        <authorList>
            <person name="Stajich J.E."/>
            <person name="Macias A.M."/>
            <person name="Carter-House D."/>
            <person name="Lovett B."/>
            <person name="Kasson L.R."/>
            <person name="Berry K."/>
            <person name="Grigoriev I."/>
            <person name="Chang Y."/>
            <person name="Spatafora J."/>
            <person name="Kasson M.T."/>
        </authorList>
    </citation>
    <scope>NUCLEOTIDE SEQUENCE</scope>
    <source>
        <strain evidence="10">NRRL A-21654</strain>
    </source>
</reference>
<dbReference type="InterPro" id="IPR046357">
    <property type="entry name" value="PPIase_dom_sf"/>
</dbReference>
<dbReference type="InterPro" id="IPR001179">
    <property type="entry name" value="PPIase_FKBP_dom"/>
</dbReference>
<evidence type="ECO:0000259" key="9">
    <source>
        <dbReference type="PROSITE" id="PS50059"/>
    </source>
</evidence>
<feature type="chain" id="PRO_5034586122" description="peptidylprolyl isomerase" evidence="8">
    <location>
        <begin position="21"/>
        <end position="215"/>
    </location>
</feature>
<evidence type="ECO:0000256" key="7">
    <source>
        <dbReference type="SAM" id="Phobius"/>
    </source>
</evidence>
<evidence type="ECO:0000313" key="11">
    <source>
        <dbReference type="Proteomes" id="UP000605846"/>
    </source>
</evidence>
<dbReference type="Gene3D" id="3.10.50.40">
    <property type="match status" value="1"/>
</dbReference>
<dbReference type="EMBL" id="JABAYA010000017">
    <property type="protein sequence ID" value="KAF7730300.1"/>
    <property type="molecule type" value="Genomic_DNA"/>
</dbReference>
<dbReference type="AlphaFoldDB" id="A0A8H7ERZ8"/>
<dbReference type="Proteomes" id="UP000605846">
    <property type="component" value="Unassembled WGS sequence"/>
</dbReference>
<keyword evidence="7" id="KW-0812">Transmembrane</keyword>
<protein>
    <recommendedName>
        <fullName evidence="2 5">peptidylprolyl isomerase</fullName>
        <ecNumber evidence="2 5">5.2.1.8</ecNumber>
    </recommendedName>
</protein>
<dbReference type="GO" id="GO:0003755">
    <property type="term" value="F:peptidyl-prolyl cis-trans isomerase activity"/>
    <property type="evidence" value="ECO:0007669"/>
    <property type="project" value="UniProtKB-KW"/>
</dbReference>
<evidence type="ECO:0000256" key="6">
    <source>
        <dbReference type="SAM" id="MobiDB-lite"/>
    </source>
</evidence>
<keyword evidence="8" id="KW-0732">Signal</keyword>
<evidence type="ECO:0000313" key="10">
    <source>
        <dbReference type="EMBL" id="KAF7730300.1"/>
    </source>
</evidence>
<keyword evidence="7" id="KW-1133">Transmembrane helix</keyword>
<keyword evidence="4 5" id="KW-0413">Isomerase</keyword>
<gene>
    <name evidence="10" type="primary">FPR2</name>
    <name evidence="10" type="ORF">EC973_002544</name>
</gene>
<feature type="compositionally biased region" description="Basic and acidic residues" evidence="6">
    <location>
        <begin position="187"/>
        <end position="215"/>
    </location>
</feature>
<evidence type="ECO:0000256" key="1">
    <source>
        <dbReference type="ARBA" id="ARBA00000971"/>
    </source>
</evidence>
<dbReference type="GO" id="GO:0005783">
    <property type="term" value="C:endoplasmic reticulum"/>
    <property type="evidence" value="ECO:0007669"/>
    <property type="project" value="TreeGrafter"/>
</dbReference>
<evidence type="ECO:0000256" key="8">
    <source>
        <dbReference type="SAM" id="SignalP"/>
    </source>
</evidence>
<evidence type="ECO:0000256" key="2">
    <source>
        <dbReference type="ARBA" id="ARBA00013194"/>
    </source>
</evidence>
<dbReference type="InterPro" id="IPR044609">
    <property type="entry name" value="FKBP2/11"/>
</dbReference>